<dbReference type="Proteomes" id="UP000092462">
    <property type="component" value="Unassembled WGS sequence"/>
</dbReference>
<comment type="subcellular location">
    <subcellularLocation>
        <location evidence="1">Mitochondrion</location>
    </subcellularLocation>
</comment>
<keyword evidence="1" id="KW-0269">Exonuclease</keyword>
<dbReference type="GO" id="GO:0005739">
    <property type="term" value="C:mitochondrion"/>
    <property type="evidence" value="ECO:0007669"/>
    <property type="project" value="UniProtKB-SubCell"/>
</dbReference>
<dbReference type="EMBL" id="AJVK01008155">
    <property type="status" value="NOT_ANNOTATED_CDS"/>
    <property type="molecule type" value="Genomic_DNA"/>
</dbReference>
<dbReference type="PANTHER" id="PTHR31340:SF5">
    <property type="entry name" value="MITOCHONDRIAL GENOME MAINTENANCE EXONUCLEASE 1"/>
    <property type="match status" value="1"/>
</dbReference>
<evidence type="ECO:0000313" key="3">
    <source>
        <dbReference type="EnsemblMetazoa" id="PPAI010443-PA"/>
    </source>
</evidence>
<feature type="region of interest" description="Disordered" evidence="2">
    <location>
        <begin position="92"/>
        <end position="139"/>
    </location>
</feature>
<comment type="similarity">
    <text evidence="1">Belongs to the MGME1 family.</text>
</comment>
<comment type="function">
    <text evidence="1">Metal-dependent single-stranded DNA (ssDNA) exonuclease involved in mitochondrial genome maintenance.</text>
</comment>
<dbReference type="EnsemblMetazoa" id="PPAI010443-RA">
    <property type="protein sequence ID" value="PPAI010443-PA"/>
    <property type="gene ID" value="PPAI010443"/>
</dbReference>
<dbReference type="GO" id="GO:0008297">
    <property type="term" value="F:single-stranded DNA exodeoxyribonuclease activity"/>
    <property type="evidence" value="ECO:0007669"/>
    <property type="project" value="UniProtKB-UniRule"/>
</dbReference>
<accession>A0A1B0DPK7</accession>
<dbReference type="EC" id="3.1.-.-" evidence="1"/>
<feature type="active site" evidence="1">
    <location>
        <position position="290"/>
    </location>
</feature>
<keyword evidence="1" id="KW-0378">Hydrolase</keyword>
<dbReference type="GO" id="GO:0043504">
    <property type="term" value="P:mitochondrial DNA repair"/>
    <property type="evidence" value="ECO:0007669"/>
    <property type="project" value="UniProtKB-UniRule"/>
</dbReference>
<evidence type="ECO:0000256" key="2">
    <source>
        <dbReference type="SAM" id="MobiDB-lite"/>
    </source>
</evidence>
<dbReference type="VEuPathDB" id="VectorBase:PPAI010443"/>
<dbReference type="AlphaFoldDB" id="A0A1B0DPK7"/>
<keyword evidence="1" id="KW-0496">Mitochondrion</keyword>
<name>A0A1B0DPK7_PHLPP</name>
<feature type="active site" evidence="1">
    <location>
        <position position="288"/>
    </location>
</feature>
<protein>
    <recommendedName>
        <fullName evidence="1">Mitochondrial genome maintenance exonuclease 1</fullName>
        <ecNumber evidence="1">3.1.-.-</ecNumber>
    </recommendedName>
</protein>
<feature type="active site" evidence="1">
    <location>
        <position position="275"/>
    </location>
</feature>
<proteinExistence type="inferred from homology"/>
<evidence type="ECO:0000313" key="4">
    <source>
        <dbReference type="Proteomes" id="UP000092462"/>
    </source>
</evidence>
<dbReference type="PANTHER" id="PTHR31340">
    <property type="entry name" value="MITOCHONDRIAL GENOME MAINTENANCE EXONUCLEASE 1"/>
    <property type="match status" value="1"/>
</dbReference>
<evidence type="ECO:0000256" key="1">
    <source>
        <dbReference type="HAMAP-Rule" id="MF_03030"/>
    </source>
</evidence>
<feature type="compositionally biased region" description="Low complexity" evidence="2">
    <location>
        <begin position="101"/>
        <end position="117"/>
    </location>
</feature>
<keyword evidence="4" id="KW-1185">Reference proteome</keyword>
<reference evidence="3" key="1">
    <citation type="submission" date="2022-08" db="UniProtKB">
        <authorList>
            <consortium name="EnsemblMetazoa"/>
        </authorList>
    </citation>
    <scope>IDENTIFICATION</scope>
    <source>
        <strain evidence="3">Israel</strain>
    </source>
</reference>
<dbReference type="HAMAP" id="MF_03030">
    <property type="entry name" value="MGME1"/>
    <property type="match status" value="1"/>
</dbReference>
<dbReference type="VEuPathDB" id="VectorBase:PPAPM1_008569"/>
<dbReference type="GO" id="GO:0006264">
    <property type="term" value="P:mitochondrial DNA replication"/>
    <property type="evidence" value="ECO:0007669"/>
    <property type="project" value="TreeGrafter"/>
</dbReference>
<sequence>MQNFPQNTAQMVKRSIQGTLRRYFLSPKREKSTENKDKRAQTIRSLNYENKAMFGAVLRRSKKSQVSRTVSEISEKSSEFFWMMQKKQKTENITGNLTNTPSRPSLPDSLLDLQQNLPPQPKIPRKAPKPPTHNTQTIPFDSTTLKELVDIPLVFNKKHSIQKQSPHDILKLPSVGRVLQATMPEASREALMRWKVLKIAELGEEGFRKLNERHLSEGASLHGWIEEFFSTGKSPEDAEFEGGWKSVQGFLGKVQPKIVEAKISHPFLKYHGIVDCVSLVDSELHVIEWKKSERMKPNLADTFDAPLQLAAYLGAVNATLPAHGLTTPVLRGAVVVIYSDGTPAHVHLLSNSDVRFYWRAWLLRLQEFWLRSRDGTLPEPI</sequence>
<organism evidence="3 4">
    <name type="scientific">Phlebotomus papatasi</name>
    <name type="common">Sandfly</name>
    <dbReference type="NCBI Taxonomy" id="29031"/>
    <lineage>
        <taxon>Eukaryota</taxon>
        <taxon>Metazoa</taxon>
        <taxon>Ecdysozoa</taxon>
        <taxon>Arthropoda</taxon>
        <taxon>Hexapoda</taxon>
        <taxon>Insecta</taxon>
        <taxon>Pterygota</taxon>
        <taxon>Neoptera</taxon>
        <taxon>Endopterygota</taxon>
        <taxon>Diptera</taxon>
        <taxon>Nematocera</taxon>
        <taxon>Psychodoidea</taxon>
        <taxon>Psychodidae</taxon>
        <taxon>Phlebotomus</taxon>
        <taxon>Phlebotomus</taxon>
    </lineage>
</organism>
<keyword evidence="1" id="KW-0540">Nuclease</keyword>